<dbReference type="EMBL" id="BOOB01000055">
    <property type="protein sequence ID" value="GIH36180.1"/>
    <property type="molecule type" value="Genomic_DNA"/>
</dbReference>
<feature type="compositionally biased region" description="Acidic residues" evidence="1">
    <location>
        <begin position="1"/>
        <end position="10"/>
    </location>
</feature>
<evidence type="ECO:0000256" key="1">
    <source>
        <dbReference type="SAM" id="MobiDB-lite"/>
    </source>
</evidence>
<evidence type="ECO:0000313" key="2">
    <source>
        <dbReference type="EMBL" id="GIH36180.1"/>
    </source>
</evidence>
<protein>
    <submittedName>
        <fullName evidence="2">Uncharacterized protein</fullName>
    </submittedName>
</protein>
<sequence>MLDVVTDETADGGQDPQPEVDHLFPGQPGQAVEQRRRARETDAEQCRVELPGGHLTPTGRAVPLHVDGNTQAPGNDEIFHAGTIYGHYRHIATRIPPCVDGAGRFPSAGEEVRRPRETA</sequence>
<reference evidence="2 3" key="1">
    <citation type="submission" date="2021-01" db="EMBL/GenBank/DDBJ databases">
        <title>Whole genome shotgun sequence of Microbispora amethystogenes NBRC 101907.</title>
        <authorList>
            <person name="Komaki H."/>
            <person name="Tamura T."/>
        </authorList>
    </citation>
    <scope>NUCLEOTIDE SEQUENCE [LARGE SCALE GENOMIC DNA]</scope>
    <source>
        <strain evidence="2 3">NBRC 101907</strain>
    </source>
</reference>
<feature type="compositionally biased region" description="Basic and acidic residues" evidence="1">
    <location>
        <begin position="33"/>
        <end position="44"/>
    </location>
</feature>
<keyword evidence="3" id="KW-1185">Reference proteome</keyword>
<gene>
    <name evidence="2" type="ORF">Mam01_63440</name>
</gene>
<organism evidence="2 3">
    <name type="scientific">Microbispora amethystogenes</name>
    <dbReference type="NCBI Taxonomy" id="1427754"/>
    <lineage>
        <taxon>Bacteria</taxon>
        <taxon>Bacillati</taxon>
        <taxon>Actinomycetota</taxon>
        <taxon>Actinomycetes</taxon>
        <taxon>Streptosporangiales</taxon>
        <taxon>Streptosporangiaceae</taxon>
        <taxon>Microbispora</taxon>
    </lineage>
</organism>
<accession>A0ABQ4FMY8</accession>
<proteinExistence type="predicted"/>
<feature type="region of interest" description="Disordered" evidence="1">
    <location>
        <begin position="1"/>
        <end position="44"/>
    </location>
</feature>
<dbReference type="Proteomes" id="UP000651728">
    <property type="component" value="Unassembled WGS sequence"/>
</dbReference>
<comment type="caution">
    <text evidence="2">The sequence shown here is derived from an EMBL/GenBank/DDBJ whole genome shotgun (WGS) entry which is preliminary data.</text>
</comment>
<evidence type="ECO:0000313" key="3">
    <source>
        <dbReference type="Proteomes" id="UP000651728"/>
    </source>
</evidence>
<name>A0ABQ4FMY8_9ACTN</name>